<dbReference type="SUPFAM" id="SSF81593">
    <property type="entry name" value="Nucleotidyltransferase substrate binding subunit/domain"/>
    <property type="match status" value="1"/>
</dbReference>
<gene>
    <name evidence="1" type="ORF">HMPREF9733_02153</name>
</gene>
<dbReference type="Proteomes" id="UP000016183">
    <property type="component" value="Unassembled WGS sequence"/>
</dbReference>
<reference evidence="1 2" key="1">
    <citation type="submission" date="2012-01" db="EMBL/GenBank/DDBJ databases">
        <title>The Genome Sequence of Treponema denticola SP33.</title>
        <authorList>
            <consortium name="The Broad Institute Genome Sequencing Platform"/>
            <person name="Earl A."/>
            <person name="Ward D."/>
            <person name="Feldgarden M."/>
            <person name="Gevers D."/>
            <person name="Blanton J.M."/>
            <person name="Fenno C.J."/>
            <person name="Baranova O.V."/>
            <person name="Mathney J."/>
            <person name="Dewhirst F.E."/>
            <person name="Izard J."/>
            <person name="Young S.K."/>
            <person name="Zeng Q."/>
            <person name="Gargeya S."/>
            <person name="Fitzgerald M."/>
            <person name="Haas B."/>
            <person name="Abouelleil A."/>
            <person name="Alvarado L."/>
            <person name="Arachchi H.M."/>
            <person name="Berlin A."/>
            <person name="Chapman S.B."/>
            <person name="Gearin G."/>
            <person name="Goldberg J."/>
            <person name="Griggs A."/>
            <person name="Gujja S."/>
            <person name="Hansen M."/>
            <person name="Heiman D."/>
            <person name="Howarth C."/>
            <person name="Larimer J."/>
            <person name="Lui A."/>
            <person name="MacDonald P.J.P."/>
            <person name="McCowen C."/>
            <person name="Montmayeur A."/>
            <person name="Murphy C."/>
            <person name="Neiman D."/>
            <person name="Pearson M."/>
            <person name="Priest M."/>
            <person name="Roberts A."/>
            <person name="Saif S."/>
            <person name="Shea T."/>
            <person name="Sisk P."/>
            <person name="Stolte C."/>
            <person name="Sykes S."/>
            <person name="Wortman J."/>
            <person name="Nusbaum C."/>
            <person name="Birren B."/>
        </authorList>
    </citation>
    <scope>NUCLEOTIDE SEQUENCE [LARGE SCALE GENOMIC DNA]</scope>
    <source>
        <strain evidence="1 2">SP33</strain>
    </source>
</reference>
<dbReference type="PATRIC" id="fig|999437.3.peg.2221"/>
<accession>M2AF88</accession>
<evidence type="ECO:0000313" key="2">
    <source>
        <dbReference type="Proteomes" id="UP000016183"/>
    </source>
</evidence>
<organism evidence="1 2">
    <name type="scientific">Treponema denticola SP33</name>
    <dbReference type="NCBI Taxonomy" id="999437"/>
    <lineage>
        <taxon>Bacteria</taxon>
        <taxon>Pseudomonadati</taxon>
        <taxon>Spirochaetota</taxon>
        <taxon>Spirochaetia</taxon>
        <taxon>Spirochaetales</taxon>
        <taxon>Treponemataceae</taxon>
        <taxon>Treponema</taxon>
    </lineage>
</organism>
<dbReference type="Gene3D" id="1.20.120.330">
    <property type="entry name" value="Nucleotidyltransferases domain 2"/>
    <property type="match status" value="1"/>
</dbReference>
<sequence length="158" mass="18341">MGEVERLKLISAKHECEKHEVRILKALEILKPSFPLTVNNINSFGDDRVAVLDQFLYRFAKLQDCIGLRLIPALYEALENDDRALAFIDILNRLEKLGLLSSVNDWQFFRALRNNLAHEYPEREEDVVEAINLLFFSWERFYTLYQPLIKAAGDLIGS</sequence>
<dbReference type="AlphaFoldDB" id="M2AF88"/>
<evidence type="ECO:0000313" key="1">
    <source>
        <dbReference type="EMBL" id="EMB21816.1"/>
    </source>
</evidence>
<dbReference type="OrthoDB" id="370829at2"/>
<dbReference type="EMBL" id="AGDZ01000028">
    <property type="protein sequence ID" value="EMB21816.1"/>
    <property type="molecule type" value="Genomic_DNA"/>
</dbReference>
<evidence type="ECO:0008006" key="3">
    <source>
        <dbReference type="Google" id="ProtNLM"/>
    </source>
</evidence>
<name>M2AF88_TREDN</name>
<proteinExistence type="predicted"/>
<comment type="caution">
    <text evidence="1">The sequence shown here is derived from an EMBL/GenBank/DDBJ whole genome shotgun (WGS) entry which is preliminary data.</text>
</comment>
<dbReference type="RefSeq" id="WP_010697196.1">
    <property type="nucleotide sequence ID" value="NZ_KB442454.1"/>
</dbReference>
<protein>
    <recommendedName>
        <fullName evidence="3">DUF4145 domain-containing protein</fullName>
    </recommendedName>
</protein>
<dbReference type="HOGENOM" id="CLU_132694_0_0_12"/>